<protein>
    <recommendedName>
        <fullName evidence="3">CBS domain-containing protein</fullName>
    </recommendedName>
</protein>
<keyword evidence="2" id="KW-1185">Reference proteome</keyword>
<reference evidence="1 2" key="1">
    <citation type="submission" date="2020-07" db="EMBL/GenBank/DDBJ databases">
        <title>Sequencing the genomes of 1000 actinobacteria strains.</title>
        <authorList>
            <person name="Klenk H.-P."/>
        </authorList>
    </citation>
    <scope>NUCLEOTIDE SEQUENCE [LARGE SCALE GENOMIC DNA]</scope>
    <source>
        <strain evidence="1 2">DSM 45772</strain>
    </source>
</reference>
<comment type="caution">
    <text evidence="1">The sequence shown here is derived from an EMBL/GenBank/DDBJ whole genome shotgun (WGS) entry which is preliminary data.</text>
</comment>
<evidence type="ECO:0000313" key="1">
    <source>
        <dbReference type="EMBL" id="NYD38803.1"/>
    </source>
</evidence>
<dbReference type="InterPro" id="IPR046342">
    <property type="entry name" value="CBS_dom_sf"/>
</dbReference>
<dbReference type="Gene3D" id="3.10.580.10">
    <property type="entry name" value="CBS-domain"/>
    <property type="match status" value="1"/>
</dbReference>
<dbReference type="Proteomes" id="UP000535890">
    <property type="component" value="Unassembled WGS sequence"/>
</dbReference>
<accession>A0A7Y9E067</accession>
<evidence type="ECO:0000313" key="2">
    <source>
        <dbReference type="Proteomes" id="UP000535890"/>
    </source>
</evidence>
<name>A0A7Y9E067_9PSEU</name>
<dbReference type="EMBL" id="JACCBN010000001">
    <property type="protein sequence ID" value="NYD38803.1"/>
    <property type="molecule type" value="Genomic_DNA"/>
</dbReference>
<proteinExistence type="predicted"/>
<organism evidence="1 2">
    <name type="scientific">Actinomycetospora corticicola</name>
    <dbReference type="NCBI Taxonomy" id="663602"/>
    <lineage>
        <taxon>Bacteria</taxon>
        <taxon>Bacillati</taxon>
        <taxon>Actinomycetota</taxon>
        <taxon>Actinomycetes</taxon>
        <taxon>Pseudonocardiales</taxon>
        <taxon>Pseudonocardiaceae</taxon>
        <taxon>Actinomycetospora</taxon>
    </lineage>
</organism>
<sequence>MGTVAEAHLRTPKVHGPDVSVGAARAFFLDGHVHALLLVDRDVLVAVVERADLEGVPDAARARSVGAVTGRVAAPGDDLETTRRAMAARGQRRLAVVDAAGVLLGLLCLKRHGRGFCSAADVAARDADRAAHQVG</sequence>
<dbReference type="AlphaFoldDB" id="A0A7Y9E067"/>
<dbReference type="RefSeq" id="WP_179796194.1">
    <property type="nucleotide sequence ID" value="NZ_BAABHP010000019.1"/>
</dbReference>
<evidence type="ECO:0008006" key="3">
    <source>
        <dbReference type="Google" id="ProtNLM"/>
    </source>
</evidence>
<gene>
    <name evidence="1" type="ORF">BJ983_004905</name>
</gene>
<dbReference type="SUPFAM" id="SSF54631">
    <property type="entry name" value="CBS-domain pair"/>
    <property type="match status" value="1"/>
</dbReference>